<protein>
    <submittedName>
        <fullName evidence="1">Uncharacterized protein</fullName>
    </submittedName>
</protein>
<accession>A0A0A9BN69</accession>
<proteinExistence type="predicted"/>
<sequence>MHATSVVPGDGSVAAIDASRAKANVGDPLACTTAGGERSSPVA</sequence>
<organism evidence="1">
    <name type="scientific">Arundo donax</name>
    <name type="common">Giant reed</name>
    <name type="synonym">Donax arundinaceus</name>
    <dbReference type="NCBI Taxonomy" id="35708"/>
    <lineage>
        <taxon>Eukaryota</taxon>
        <taxon>Viridiplantae</taxon>
        <taxon>Streptophyta</taxon>
        <taxon>Embryophyta</taxon>
        <taxon>Tracheophyta</taxon>
        <taxon>Spermatophyta</taxon>
        <taxon>Magnoliopsida</taxon>
        <taxon>Liliopsida</taxon>
        <taxon>Poales</taxon>
        <taxon>Poaceae</taxon>
        <taxon>PACMAD clade</taxon>
        <taxon>Arundinoideae</taxon>
        <taxon>Arundineae</taxon>
        <taxon>Arundo</taxon>
    </lineage>
</organism>
<reference evidence="1" key="2">
    <citation type="journal article" date="2015" name="Data Brief">
        <title>Shoot transcriptome of the giant reed, Arundo donax.</title>
        <authorList>
            <person name="Barrero R.A."/>
            <person name="Guerrero F.D."/>
            <person name="Moolhuijzen P."/>
            <person name="Goolsby J.A."/>
            <person name="Tidwell J."/>
            <person name="Bellgard S.E."/>
            <person name="Bellgard M.I."/>
        </authorList>
    </citation>
    <scope>NUCLEOTIDE SEQUENCE</scope>
    <source>
        <tissue evidence="1">Shoot tissue taken approximately 20 cm above the soil surface</tissue>
    </source>
</reference>
<name>A0A0A9BN69_ARUDO</name>
<reference evidence="1" key="1">
    <citation type="submission" date="2014-09" db="EMBL/GenBank/DDBJ databases">
        <authorList>
            <person name="Magalhaes I.L.F."/>
            <person name="Oliveira U."/>
            <person name="Santos F.R."/>
            <person name="Vidigal T.H.D.A."/>
            <person name="Brescovit A.D."/>
            <person name="Santos A.J."/>
        </authorList>
    </citation>
    <scope>NUCLEOTIDE SEQUENCE</scope>
    <source>
        <tissue evidence="1">Shoot tissue taken approximately 20 cm above the soil surface</tissue>
    </source>
</reference>
<dbReference type="EMBL" id="GBRH01235240">
    <property type="protein sequence ID" value="JAD62655.1"/>
    <property type="molecule type" value="Transcribed_RNA"/>
</dbReference>
<evidence type="ECO:0000313" key="1">
    <source>
        <dbReference type="EMBL" id="JAD62655.1"/>
    </source>
</evidence>
<dbReference type="AlphaFoldDB" id="A0A0A9BN69"/>